<feature type="compositionally biased region" description="Basic and acidic residues" evidence="1">
    <location>
        <begin position="1"/>
        <end position="19"/>
    </location>
</feature>
<evidence type="ECO:0000256" key="1">
    <source>
        <dbReference type="SAM" id="MobiDB-lite"/>
    </source>
</evidence>
<reference evidence="2" key="1">
    <citation type="submission" date="2019-08" db="EMBL/GenBank/DDBJ databases">
        <authorList>
            <person name="Kucharzyk K."/>
            <person name="Murdoch R.W."/>
            <person name="Higgins S."/>
            <person name="Loffler F."/>
        </authorList>
    </citation>
    <scope>NUCLEOTIDE SEQUENCE</scope>
</reference>
<dbReference type="AlphaFoldDB" id="A0A645FJ80"/>
<name>A0A645FJ80_9ZZZZ</name>
<protein>
    <submittedName>
        <fullName evidence="2">Uncharacterized protein</fullName>
    </submittedName>
</protein>
<accession>A0A645FJ80</accession>
<proteinExistence type="predicted"/>
<feature type="region of interest" description="Disordered" evidence="1">
    <location>
        <begin position="1"/>
        <end position="40"/>
    </location>
</feature>
<gene>
    <name evidence="2" type="ORF">SDC9_160720</name>
</gene>
<dbReference type="EMBL" id="VSSQ01059893">
    <property type="protein sequence ID" value="MPN13399.1"/>
    <property type="molecule type" value="Genomic_DNA"/>
</dbReference>
<sequence length="62" mass="6725">MKELENERARAAKERRTTDRTTTGRRTSSKSAFDKALGSAATSIGRSVGNQLVRGILGALFK</sequence>
<evidence type="ECO:0000313" key="2">
    <source>
        <dbReference type="EMBL" id="MPN13399.1"/>
    </source>
</evidence>
<organism evidence="2">
    <name type="scientific">bioreactor metagenome</name>
    <dbReference type="NCBI Taxonomy" id="1076179"/>
    <lineage>
        <taxon>unclassified sequences</taxon>
        <taxon>metagenomes</taxon>
        <taxon>ecological metagenomes</taxon>
    </lineage>
</organism>
<comment type="caution">
    <text evidence="2">The sequence shown here is derived from an EMBL/GenBank/DDBJ whole genome shotgun (WGS) entry which is preliminary data.</text>
</comment>